<dbReference type="EMBL" id="CAXLJM020000053">
    <property type="protein sequence ID" value="CAL8116351.1"/>
    <property type="molecule type" value="Genomic_DNA"/>
</dbReference>
<protein>
    <submittedName>
        <fullName evidence="1">Uncharacterized protein</fullName>
    </submittedName>
</protein>
<evidence type="ECO:0000313" key="1">
    <source>
        <dbReference type="EMBL" id="CAL8116351.1"/>
    </source>
</evidence>
<sequence>MKRKCYQEKETGNCTKRLCAEKTDEGDADSYKTFSLYYEGKCLISGTPNSDYCKDDVNAYFNHREYQPICRRQAPEVEVQTGRLISDWVLLKELKAGHPKNLSTHLRALVTLPKELDFHLHILEFPYKHQEILLKAL</sequence>
<gene>
    <name evidence="1" type="ORF">ODALV1_LOCUS17245</name>
</gene>
<proteinExistence type="predicted"/>
<dbReference type="Proteomes" id="UP001642540">
    <property type="component" value="Unassembled WGS sequence"/>
</dbReference>
<evidence type="ECO:0000313" key="2">
    <source>
        <dbReference type="Proteomes" id="UP001642540"/>
    </source>
</evidence>
<accession>A0ABP1R0D9</accession>
<reference evidence="1 2" key="1">
    <citation type="submission" date="2024-08" db="EMBL/GenBank/DDBJ databases">
        <authorList>
            <person name="Cucini C."/>
            <person name="Frati F."/>
        </authorList>
    </citation>
    <scope>NUCLEOTIDE SEQUENCE [LARGE SCALE GENOMIC DNA]</scope>
</reference>
<keyword evidence="2" id="KW-1185">Reference proteome</keyword>
<name>A0ABP1R0D9_9HEXA</name>
<comment type="caution">
    <text evidence="1">The sequence shown here is derived from an EMBL/GenBank/DDBJ whole genome shotgun (WGS) entry which is preliminary data.</text>
</comment>
<organism evidence="1 2">
    <name type="scientific">Orchesella dallaii</name>
    <dbReference type="NCBI Taxonomy" id="48710"/>
    <lineage>
        <taxon>Eukaryota</taxon>
        <taxon>Metazoa</taxon>
        <taxon>Ecdysozoa</taxon>
        <taxon>Arthropoda</taxon>
        <taxon>Hexapoda</taxon>
        <taxon>Collembola</taxon>
        <taxon>Entomobryomorpha</taxon>
        <taxon>Entomobryoidea</taxon>
        <taxon>Orchesellidae</taxon>
        <taxon>Orchesellinae</taxon>
        <taxon>Orchesella</taxon>
    </lineage>
</organism>